<protein>
    <submittedName>
        <fullName evidence="2">Uncharacterized protein</fullName>
    </submittedName>
</protein>
<name>A0A914QMX6_9BILA</name>
<reference evidence="2" key="1">
    <citation type="submission" date="2022-11" db="UniProtKB">
        <authorList>
            <consortium name="WormBaseParasite"/>
        </authorList>
    </citation>
    <scope>IDENTIFICATION</scope>
</reference>
<keyword evidence="1" id="KW-1185">Reference proteome</keyword>
<sequence>MEIDSIKCSRDKWSNVHRHIFGFNVKLWDLNAAKVIQNALKETNVNVSLSHILPLPMQMVRLGLAGKDLIVEVDNQWRSNQDQPHVMAFEMYTRHEQSCNEMMSEAKNDTKQFLSGLKPYFEFTMVVGQHESRNVNLTGKTLQKSSFFSQLANKHADKNGIVYLQSKDLNRLTRDIYNKVAYEELISADYISSTQEQQIIKELLEVFKDQQIQSKDLTKDEWNSVFWDDIFARPDIQTDYANEVIKYDEKENKFKYDAEKDRHFRQNIENKYHDSSKNEKEGKASFHWFSLFKARARGKTLGENNNTAEIKDDKETNEYDSVSVDDFNKTISKENMNIK</sequence>
<evidence type="ECO:0000313" key="1">
    <source>
        <dbReference type="Proteomes" id="UP000887578"/>
    </source>
</evidence>
<dbReference type="AlphaFoldDB" id="A0A914QMX6"/>
<organism evidence="1 2">
    <name type="scientific">Panagrolaimus davidi</name>
    <dbReference type="NCBI Taxonomy" id="227884"/>
    <lineage>
        <taxon>Eukaryota</taxon>
        <taxon>Metazoa</taxon>
        <taxon>Ecdysozoa</taxon>
        <taxon>Nematoda</taxon>
        <taxon>Chromadorea</taxon>
        <taxon>Rhabditida</taxon>
        <taxon>Tylenchina</taxon>
        <taxon>Panagrolaimomorpha</taxon>
        <taxon>Panagrolaimoidea</taxon>
        <taxon>Panagrolaimidae</taxon>
        <taxon>Panagrolaimus</taxon>
    </lineage>
</organism>
<dbReference type="Proteomes" id="UP000887578">
    <property type="component" value="Unplaced"/>
</dbReference>
<evidence type="ECO:0000313" key="2">
    <source>
        <dbReference type="WBParaSite" id="PDA_v2.g4645.t1"/>
    </source>
</evidence>
<dbReference type="WBParaSite" id="PDA_v2.g4645.t1">
    <property type="protein sequence ID" value="PDA_v2.g4645.t1"/>
    <property type="gene ID" value="PDA_v2.g4645"/>
</dbReference>
<accession>A0A914QMX6</accession>
<proteinExistence type="predicted"/>